<organism evidence="2 3">
    <name type="scientific">Protofrankia coriariae</name>
    <dbReference type="NCBI Taxonomy" id="1562887"/>
    <lineage>
        <taxon>Bacteria</taxon>
        <taxon>Bacillati</taxon>
        <taxon>Actinomycetota</taxon>
        <taxon>Actinomycetes</taxon>
        <taxon>Frankiales</taxon>
        <taxon>Frankiaceae</taxon>
        <taxon>Protofrankia</taxon>
    </lineage>
</organism>
<comment type="caution">
    <text evidence="2">The sequence shown here is derived from an EMBL/GenBank/DDBJ whole genome shotgun (WGS) entry which is preliminary data.</text>
</comment>
<evidence type="ECO:0008006" key="4">
    <source>
        <dbReference type="Google" id="ProtNLM"/>
    </source>
</evidence>
<feature type="compositionally biased region" description="Polar residues" evidence="1">
    <location>
        <begin position="1"/>
        <end position="13"/>
    </location>
</feature>
<evidence type="ECO:0000256" key="1">
    <source>
        <dbReference type="SAM" id="MobiDB-lite"/>
    </source>
</evidence>
<feature type="region of interest" description="Disordered" evidence="1">
    <location>
        <begin position="1"/>
        <end position="53"/>
    </location>
</feature>
<accession>A0ABR5EYT8</accession>
<keyword evidence="3" id="KW-1185">Reference proteome</keyword>
<name>A0ABR5EYT8_9ACTN</name>
<dbReference type="Proteomes" id="UP000035425">
    <property type="component" value="Unassembled WGS sequence"/>
</dbReference>
<sequence length="81" mass="8349">MIASASTDNQATGPAQRPAAAQDAARTVLPEPAGPLIAVTPPRTPRSMASQRRMRGTWMAGSGGAFVRAMTRGTLAADVSR</sequence>
<feature type="compositionally biased region" description="Low complexity" evidence="1">
    <location>
        <begin position="14"/>
        <end position="26"/>
    </location>
</feature>
<protein>
    <recommendedName>
        <fullName evidence="4">Phosphoglycerate kinase</fullName>
    </recommendedName>
</protein>
<reference evidence="2 3" key="1">
    <citation type="submission" date="2014-12" db="EMBL/GenBank/DDBJ databases">
        <title>Frankia sp. BMG5.1 draft genome.</title>
        <authorList>
            <person name="Gtari M."/>
            <person name="Ghodhbane-Gtari F."/>
            <person name="Nouioui I."/>
            <person name="Ktari A."/>
            <person name="Hezbri K."/>
            <person name="Mimouni W."/>
            <person name="Sbissi I."/>
            <person name="Ayari A."/>
            <person name="Yamanaka T."/>
            <person name="Normand P."/>
            <person name="Tisa L.S."/>
            <person name="Boudabous A."/>
        </authorList>
    </citation>
    <scope>NUCLEOTIDE SEQUENCE [LARGE SCALE GENOMIC DNA]</scope>
    <source>
        <strain evidence="2 3">BMG5.1</strain>
    </source>
</reference>
<proteinExistence type="predicted"/>
<evidence type="ECO:0000313" key="2">
    <source>
        <dbReference type="EMBL" id="KLL09625.1"/>
    </source>
</evidence>
<evidence type="ECO:0000313" key="3">
    <source>
        <dbReference type="Proteomes" id="UP000035425"/>
    </source>
</evidence>
<dbReference type="EMBL" id="JWIO01000071">
    <property type="protein sequence ID" value="KLL09625.1"/>
    <property type="molecule type" value="Genomic_DNA"/>
</dbReference>
<gene>
    <name evidence="2" type="ORF">FrCorBMG51_23675</name>
</gene>